<name>A0ACC7NIU8_9BURK</name>
<protein>
    <submittedName>
        <fullName evidence="1">Dodecin family protein</fullName>
    </submittedName>
</protein>
<sequence>MARQDTESSVYSVTEIIGTSPNSWEDAAKNAVETAASSLRDLRVAEVCKLDMRVDGGKVVEYRARVSLSFKYEA</sequence>
<proteinExistence type="predicted"/>
<comment type="caution">
    <text evidence="1">The sequence shown here is derived from an EMBL/GenBank/DDBJ whole genome shotgun (WGS) entry which is preliminary data.</text>
</comment>
<organism evidence="1 2">
    <name type="scientific">Paraburkholderia rhynchosiae</name>
    <dbReference type="NCBI Taxonomy" id="487049"/>
    <lineage>
        <taxon>Bacteria</taxon>
        <taxon>Pseudomonadati</taxon>
        <taxon>Pseudomonadota</taxon>
        <taxon>Betaproteobacteria</taxon>
        <taxon>Burkholderiales</taxon>
        <taxon>Burkholderiaceae</taxon>
        <taxon>Paraburkholderia</taxon>
    </lineage>
</organism>
<dbReference type="EMBL" id="JAQQDW010000067">
    <property type="protein sequence ID" value="MFM0106945.1"/>
    <property type="molecule type" value="Genomic_DNA"/>
</dbReference>
<evidence type="ECO:0000313" key="1">
    <source>
        <dbReference type="EMBL" id="MFM0106945.1"/>
    </source>
</evidence>
<accession>A0ACC7NIU8</accession>
<reference evidence="1 2" key="1">
    <citation type="journal article" date="2024" name="Chem. Sci.">
        <title>Discovery of megapolipeptins by genome mining of a Burkholderiales bacteria collection.</title>
        <authorList>
            <person name="Paulo B.S."/>
            <person name="Recchia M.J.J."/>
            <person name="Lee S."/>
            <person name="Fergusson C.H."/>
            <person name="Romanowski S.B."/>
            <person name="Hernandez A."/>
            <person name="Krull N."/>
            <person name="Liu D.Y."/>
            <person name="Cavanagh H."/>
            <person name="Bos A."/>
            <person name="Gray C.A."/>
            <person name="Murphy B.T."/>
            <person name="Linington R.G."/>
            <person name="Eustaquio A.S."/>
        </authorList>
    </citation>
    <scope>NUCLEOTIDE SEQUENCE [LARGE SCALE GENOMIC DNA]</scope>
    <source>
        <strain evidence="1 2">RL18-126-BIB-B</strain>
    </source>
</reference>
<dbReference type="Proteomes" id="UP001629235">
    <property type="component" value="Unassembled WGS sequence"/>
</dbReference>
<keyword evidence="2" id="KW-1185">Reference proteome</keyword>
<gene>
    <name evidence="1" type="ORF">PQR01_26510</name>
</gene>
<evidence type="ECO:0000313" key="2">
    <source>
        <dbReference type="Proteomes" id="UP001629235"/>
    </source>
</evidence>